<feature type="region of interest" description="Disordered" evidence="4">
    <location>
        <begin position="132"/>
        <end position="166"/>
    </location>
</feature>
<dbReference type="AlphaFoldDB" id="A0AAD2JLU6"/>
<feature type="region of interest" description="Disordered" evidence="4">
    <location>
        <begin position="87"/>
        <end position="112"/>
    </location>
</feature>
<feature type="compositionally biased region" description="Low complexity" evidence="4">
    <location>
        <begin position="89"/>
        <end position="112"/>
    </location>
</feature>
<dbReference type="GO" id="GO:0005737">
    <property type="term" value="C:cytoplasm"/>
    <property type="evidence" value="ECO:0007669"/>
    <property type="project" value="TreeGrafter"/>
</dbReference>
<keyword evidence="6" id="KW-1185">Reference proteome</keyword>
<dbReference type="PANTHER" id="PTHR21461">
    <property type="entry name" value="GLYCOSYLTRANSFERASE FAMILY 92 PROTEIN"/>
    <property type="match status" value="1"/>
</dbReference>
<dbReference type="PANTHER" id="PTHR21461:SF69">
    <property type="entry name" value="GLYCOSYLTRANSFERASE FAMILY 92 PROTEIN"/>
    <property type="match status" value="1"/>
</dbReference>
<comment type="subcellular location">
    <subcellularLocation>
        <location evidence="1">Membrane</location>
        <topology evidence="1">Single-pass membrane protein</topology>
    </subcellularLocation>
</comment>
<keyword evidence="2" id="KW-0812">Transmembrane</keyword>
<feature type="compositionally biased region" description="Low complexity" evidence="4">
    <location>
        <begin position="150"/>
        <end position="166"/>
    </location>
</feature>
<feature type="region of interest" description="Disordered" evidence="4">
    <location>
        <begin position="51"/>
        <end position="71"/>
    </location>
</feature>
<accession>A0AAD2JLU6</accession>
<protein>
    <recommendedName>
        <fullName evidence="7">Glycosyltransferase family 92 protein</fullName>
    </recommendedName>
</protein>
<evidence type="ECO:0000256" key="4">
    <source>
        <dbReference type="SAM" id="MobiDB-lite"/>
    </source>
</evidence>
<evidence type="ECO:0000313" key="6">
    <source>
        <dbReference type="Proteomes" id="UP001295423"/>
    </source>
</evidence>
<evidence type="ECO:0000256" key="2">
    <source>
        <dbReference type="ARBA" id="ARBA00022692"/>
    </source>
</evidence>
<keyword evidence="3" id="KW-1133">Transmembrane helix</keyword>
<evidence type="ECO:0000313" key="5">
    <source>
        <dbReference type="EMBL" id="CAJ1962693.1"/>
    </source>
</evidence>
<keyword evidence="3" id="KW-0472">Membrane</keyword>
<sequence>MKKKPKCDIWIVGLAFSAIYFALLLTQVIHHDPTAMALEHSPQEDLVMPRIKSSSTEPKESRSIHGTNHLPLQEEESELRMLHNALNETLTSSPTATTTKTTTRTSTSTTTTTTLTLTTLSPTVIAIETRERQDHNYSETNALRNQTRIPLSDSASSATSSPNPLPTLEYNGTNSFGACLMWMDDYERLIEWIAYHYHVLPMRHLVIYRDPKSDKDPTKILERWKPYLEITYWTDIHQLSFIPQARSILSQLNGVSRFYKLQGIVATLHGNIRSVDLPNMLIWARFPGLFYRNCLNHLKQNKWTWTFVGDTDEFLVLNAKVLPAAPEMMEQSGIILKTLKAAQSGNEIMKMQNTTVKLINSQKQNIRWGNKATLCLCLMRQQFSGFESPQEAVTKDVPAVFDPFRFQTMRFRYHRRKTIIGKCIIDASRVSVNVYTRFSQHMLIRECGSAWGESQDLMHVNHYLGTWDYFDRPNDVRGGKDRYETFMKKNLEVNKTITGKLGDTPRKWLASFLQTFGEEKASVLLEGVGFPYNNKTALPTMIVTD</sequence>
<evidence type="ECO:0008006" key="7">
    <source>
        <dbReference type="Google" id="ProtNLM"/>
    </source>
</evidence>
<reference evidence="5" key="1">
    <citation type="submission" date="2023-08" db="EMBL/GenBank/DDBJ databases">
        <authorList>
            <person name="Audoor S."/>
            <person name="Bilcke G."/>
        </authorList>
    </citation>
    <scope>NUCLEOTIDE SEQUENCE</scope>
</reference>
<dbReference type="Proteomes" id="UP001295423">
    <property type="component" value="Unassembled WGS sequence"/>
</dbReference>
<organism evidence="5 6">
    <name type="scientific">Cylindrotheca closterium</name>
    <dbReference type="NCBI Taxonomy" id="2856"/>
    <lineage>
        <taxon>Eukaryota</taxon>
        <taxon>Sar</taxon>
        <taxon>Stramenopiles</taxon>
        <taxon>Ochrophyta</taxon>
        <taxon>Bacillariophyta</taxon>
        <taxon>Bacillariophyceae</taxon>
        <taxon>Bacillariophycidae</taxon>
        <taxon>Bacillariales</taxon>
        <taxon>Bacillariaceae</taxon>
        <taxon>Cylindrotheca</taxon>
    </lineage>
</organism>
<gene>
    <name evidence="5" type="ORF">CYCCA115_LOCUS19809</name>
</gene>
<evidence type="ECO:0000256" key="1">
    <source>
        <dbReference type="ARBA" id="ARBA00004167"/>
    </source>
</evidence>
<dbReference type="GO" id="GO:0016020">
    <property type="term" value="C:membrane"/>
    <property type="evidence" value="ECO:0007669"/>
    <property type="project" value="UniProtKB-SubCell"/>
</dbReference>
<dbReference type="GO" id="GO:0016757">
    <property type="term" value="F:glycosyltransferase activity"/>
    <property type="evidence" value="ECO:0007669"/>
    <property type="project" value="TreeGrafter"/>
</dbReference>
<proteinExistence type="predicted"/>
<evidence type="ECO:0000256" key="3">
    <source>
        <dbReference type="ARBA" id="ARBA00022989"/>
    </source>
</evidence>
<feature type="compositionally biased region" description="Polar residues" evidence="4">
    <location>
        <begin position="138"/>
        <end position="149"/>
    </location>
</feature>
<name>A0AAD2JLU6_9STRA</name>
<comment type="caution">
    <text evidence="5">The sequence shown here is derived from an EMBL/GenBank/DDBJ whole genome shotgun (WGS) entry which is preliminary data.</text>
</comment>
<dbReference type="EMBL" id="CAKOGP040002114">
    <property type="protein sequence ID" value="CAJ1962693.1"/>
    <property type="molecule type" value="Genomic_DNA"/>
</dbReference>